<evidence type="ECO:0000313" key="3">
    <source>
        <dbReference type="Proteomes" id="UP000233276"/>
    </source>
</evidence>
<evidence type="ECO:0000313" key="2">
    <source>
        <dbReference type="EMBL" id="AUG29861.1"/>
    </source>
</evidence>
<dbReference type="AlphaFoldDB" id="A0A2K9DCL9"/>
<dbReference type="EMBL" id="CP025299">
    <property type="protein sequence ID" value="AUG29861.1"/>
    <property type="molecule type" value="Genomic_DNA"/>
</dbReference>
<keyword evidence="1" id="KW-0472">Membrane</keyword>
<dbReference type="Proteomes" id="UP000233276">
    <property type="component" value="Chromosome"/>
</dbReference>
<accession>A0A2K9DCL9</accession>
<reference evidence="2 3" key="1">
    <citation type="submission" date="2017-12" db="EMBL/GenBank/DDBJ databases">
        <title>Isolation and characterization of estrogens degradatiion strain Microbacterium hominis SJTG1.</title>
        <authorList>
            <person name="Xiong W."/>
            <person name="Yin C."/>
            <person name="Zheng D."/>
            <person name="Liang R."/>
        </authorList>
    </citation>
    <scope>NUCLEOTIDE SEQUENCE [LARGE SCALE GENOMIC DNA]</scope>
    <source>
        <strain evidence="2 3">SJTG1</strain>
    </source>
</reference>
<name>A0A2K9DCL9_9MICO</name>
<dbReference type="RefSeq" id="WP_101306372.1">
    <property type="nucleotide sequence ID" value="NZ_CP025299.1"/>
</dbReference>
<feature type="transmembrane region" description="Helical" evidence="1">
    <location>
        <begin position="169"/>
        <end position="188"/>
    </location>
</feature>
<feature type="transmembrane region" description="Helical" evidence="1">
    <location>
        <begin position="144"/>
        <end position="163"/>
    </location>
</feature>
<gene>
    <name evidence="2" type="ORF">CXR34_10675</name>
</gene>
<organism evidence="2 3">
    <name type="scientific">Microbacterium hominis</name>
    <dbReference type="NCBI Taxonomy" id="162426"/>
    <lineage>
        <taxon>Bacteria</taxon>
        <taxon>Bacillati</taxon>
        <taxon>Actinomycetota</taxon>
        <taxon>Actinomycetes</taxon>
        <taxon>Micrococcales</taxon>
        <taxon>Microbacteriaceae</taxon>
        <taxon>Microbacterium</taxon>
    </lineage>
</organism>
<feature type="transmembrane region" description="Helical" evidence="1">
    <location>
        <begin position="226"/>
        <end position="247"/>
    </location>
</feature>
<keyword evidence="1" id="KW-1133">Transmembrane helix</keyword>
<evidence type="ECO:0008006" key="4">
    <source>
        <dbReference type="Google" id="ProtNLM"/>
    </source>
</evidence>
<dbReference type="Pfam" id="PF03988">
    <property type="entry name" value="DUF347"/>
    <property type="match status" value="3"/>
</dbReference>
<feature type="transmembrane region" description="Helical" evidence="1">
    <location>
        <begin position="200"/>
        <end position="220"/>
    </location>
</feature>
<protein>
    <recommendedName>
        <fullName evidence="4">Membrane-anchored protein</fullName>
    </recommendedName>
</protein>
<feature type="transmembrane region" description="Helical" evidence="1">
    <location>
        <begin position="105"/>
        <end position="124"/>
    </location>
</feature>
<dbReference type="KEGG" id="mhos:CXR34_10675"/>
<evidence type="ECO:0000256" key="1">
    <source>
        <dbReference type="SAM" id="Phobius"/>
    </source>
</evidence>
<feature type="transmembrane region" description="Helical" evidence="1">
    <location>
        <begin position="81"/>
        <end position="99"/>
    </location>
</feature>
<sequence>MPPTQAQTDQTSDPVPPRSRVPVPTAAFWAAKAASTALGEAVSDYSIRIMPPEVAVLLGFAFFVGAVGFQLTRHRYRPRAYWLAVAAVGVFGTMAADVMHVALGVPYPVAATAYAVALAIVFVLWRRVEGTVSVHQITTTRRELFYWAAVVGTFALGTAVGDFTAVGLGIGYVGSIALFTVAIAVIAAGHRWGRWPAVPAFWAAYVLTRPWGASVADALAKPIAEGGAGLGSGWVALALTLLLIVLVESMRRRGATLTPAVA</sequence>
<feature type="transmembrane region" description="Helical" evidence="1">
    <location>
        <begin position="49"/>
        <end position="69"/>
    </location>
</feature>
<dbReference type="InterPro" id="IPR007136">
    <property type="entry name" value="DUF347"/>
</dbReference>
<proteinExistence type="predicted"/>
<keyword evidence="1" id="KW-0812">Transmembrane</keyword>